<keyword evidence="3" id="KW-1185">Reference proteome</keyword>
<keyword evidence="1" id="KW-0732">Signal</keyword>
<accession>A0ABY2Q6K6</accession>
<evidence type="ECO:0000256" key="1">
    <source>
        <dbReference type="SAM" id="SignalP"/>
    </source>
</evidence>
<reference evidence="2 3" key="1">
    <citation type="submission" date="2019-04" db="EMBL/GenBank/DDBJ databases">
        <title>Mesorhizobium composti sp. nov., isolated from compost.</title>
        <authorList>
            <person name="Lin S.-Y."/>
            <person name="Hameed A."/>
            <person name="Hsieh Y.-T."/>
            <person name="Young C.-C."/>
        </authorList>
    </citation>
    <scope>NUCLEOTIDE SEQUENCE [LARGE SCALE GENOMIC DNA]</scope>
    <source>
        <strain evidence="2 3">CC-YTH430</strain>
    </source>
</reference>
<sequence>MRTIPLAAAGFFALAATATAHDITSAVDPAKPAAFDITSASATTDGRLATFMMEVAGEAGSVKPEVTGKLPGAKVAAYVWPTGFDPSVVGFAEKSGILALAITAHPDFDDTPLHDENGDGDPANDGAGWHSHWVVLEKAEACGAGLKVRDVSPGVDVLPATAPMLPLALDSPGMSPLLKGKVAKITVPVKGGEGVSFDAVTAELQVNAEGKAPLLCVTGVHDVASGDLSLPGKIVKE</sequence>
<dbReference type="EMBL" id="SSNY01000006">
    <property type="protein sequence ID" value="THF57166.1"/>
    <property type="molecule type" value="Genomic_DNA"/>
</dbReference>
<protein>
    <submittedName>
        <fullName evidence="2">Uncharacterized protein</fullName>
    </submittedName>
</protein>
<feature type="signal peptide" evidence="1">
    <location>
        <begin position="1"/>
        <end position="20"/>
    </location>
</feature>
<feature type="chain" id="PRO_5045306060" evidence="1">
    <location>
        <begin position="21"/>
        <end position="237"/>
    </location>
</feature>
<proteinExistence type="predicted"/>
<name>A0ABY2Q6K6_9HYPH</name>
<organism evidence="2 3">
    <name type="scientific">Ollibium composti</name>
    <dbReference type="NCBI Taxonomy" id="2675109"/>
    <lineage>
        <taxon>Bacteria</taxon>
        <taxon>Pseudomonadati</taxon>
        <taxon>Pseudomonadota</taxon>
        <taxon>Alphaproteobacteria</taxon>
        <taxon>Hyphomicrobiales</taxon>
        <taxon>Phyllobacteriaceae</taxon>
        <taxon>Ollibium</taxon>
    </lineage>
</organism>
<comment type="caution">
    <text evidence="2">The sequence shown here is derived from an EMBL/GenBank/DDBJ whole genome shotgun (WGS) entry which is preliminary data.</text>
</comment>
<dbReference type="RefSeq" id="WP_136357720.1">
    <property type="nucleotide sequence ID" value="NZ_SSNY01000006.1"/>
</dbReference>
<evidence type="ECO:0000313" key="3">
    <source>
        <dbReference type="Proteomes" id="UP000306441"/>
    </source>
</evidence>
<evidence type="ECO:0000313" key="2">
    <source>
        <dbReference type="EMBL" id="THF57166.1"/>
    </source>
</evidence>
<gene>
    <name evidence="2" type="ORF">E6C48_12685</name>
</gene>
<dbReference type="Proteomes" id="UP000306441">
    <property type="component" value="Unassembled WGS sequence"/>
</dbReference>